<gene>
    <name evidence="1" type="ORF">BJ508DRAFT_305798</name>
</gene>
<protein>
    <submittedName>
        <fullName evidence="1">Uncharacterized protein</fullName>
    </submittedName>
</protein>
<dbReference type="Proteomes" id="UP000275078">
    <property type="component" value="Unassembled WGS sequence"/>
</dbReference>
<reference evidence="1 2" key="1">
    <citation type="journal article" date="2018" name="Nat. Ecol. Evol.">
        <title>Pezizomycetes genomes reveal the molecular basis of ectomycorrhizal truffle lifestyle.</title>
        <authorList>
            <person name="Murat C."/>
            <person name="Payen T."/>
            <person name="Noel B."/>
            <person name="Kuo A."/>
            <person name="Morin E."/>
            <person name="Chen J."/>
            <person name="Kohler A."/>
            <person name="Krizsan K."/>
            <person name="Balestrini R."/>
            <person name="Da Silva C."/>
            <person name="Montanini B."/>
            <person name="Hainaut M."/>
            <person name="Levati E."/>
            <person name="Barry K.W."/>
            <person name="Belfiori B."/>
            <person name="Cichocki N."/>
            <person name="Clum A."/>
            <person name="Dockter R.B."/>
            <person name="Fauchery L."/>
            <person name="Guy J."/>
            <person name="Iotti M."/>
            <person name="Le Tacon F."/>
            <person name="Lindquist E.A."/>
            <person name="Lipzen A."/>
            <person name="Malagnac F."/>
            <person name="Mello A."/>
            <person name="Molinier V."/>
            <person name="Miyauchi S."/>
            <person name="Poulain J."/>
            <person name="Riccioni C."/>
            <person name="Rubini A."/>
            <person name="Sitrit Y."/>
            <person name="Splivallo R."/>
            <person name="Traeger S."/>
            <person name="Wang M."/>
            <person name="Zifcakova L."/>
            <person name="Wipf D."/>
            <person name="Zambonelli A."/>
            <person name="Paolocci F."/>
            <person name="Nowrousian M."/>
            <person name="Ottonello S."/>
            <person name="Baldrian P."/>
            <person name="Spatafora J.W."/>
            <person name="Henrissat B."/>
            <person name="Nagy L.G."/>
            <person name="Aury J.M."/>
            <person name="Wincker P."/>
            <person name="Grigoriev I.V."/>
            <person name="Bonfante P."/>
            <person name="Martin F.M."/>
        </authorList>
    </citation>
    <scope>NUCLEOTIDE SEQUENCE [LARGE SCALE GENOMIC DNA]</scope>
    <source>
        <strain evidence="1 2">RN42</strain>
    </source>
</reference>
<evidence type="ECO:0000313" key="2">
    <source>
        <dbReference type="Proteomes" id="UP000275078"/>
    </source>
</evidence>
<dbReference type="AlphaFoldDB" id="A0A3N4IDC4"/>
<evidence type="ECO:0000313" key="1">
    <source>
        <dbReference type="EMBL" id="RPA82140.1"/>
    </source>
</evidence>
<dbReference type="EMBL" id="ML119673">
    <property type="protein sequence ID" value="RPA82140.1"/>
    <property type="molecule type" value="Genomic_DNA"/>
</dbReference>
<sequence>MDRFWAGTPRFLGGARASTLHAEEQSGRSQARRVLKPSQGYACPSTFGRYFLRLAARCSPGMAPMMQGTLEVPKTTYCFKQHRGPEKAQEPTRPNVRPVRSRYRSTGYCTMHGNLAENSKLEEPPGLSVVVTTAQIRVNSAGRDPNKAPTCHCLFSRSNASLVL</sequence>
<organism evidence="1 2">
    <name type="scientific">Ascobolus immersus RN42</name>
    <dbReference type="NCBI Taxonomy" id="1160509"/>
    <lineage>
        <taxon>Eukaryota</taxon>
        <taxon>Fungi</taxon>
        <taxon>Dikarya</taxon>
        <taxon>Ascomycota</taxon>
        <taxon>Pezizomycotina</taxon>
        <taxon>Pezizomycetes</taxon>
        <taxon>Pezizales</taxon>
        <taxon>Ascobolaceae</taxon>
        <taxon>Ascobolus</taxon>
    </lineage>
</organism>
<keyword evidence="2" id="KW-1185">Reference proteome</keyword>
<name>A0A3N4IDC4_ASCIM</name>
<proteinExistence type="predicted"/>
<accession>A0A3N4IDC4</accession>